<evidence type="ECO:0000313" key="2">
    <source>
        <dbReference type="Proteomes" id="UP000218209"/>
    </source>
</evidence>
<proteinExistence type="predicted"/>
<accession>A0A1X6NIT1</accession>
<reference evidence="1 2" key="1">
    <citation type="submission" date="2017-03" db="EMBL/GenBank/DDBJ databases">
        <title>WGS assembly of Porphyra umbilicalis.</title>
        <authorList>
            <person name="Brawley S.H."/>
            <person name="Blouin N.A."/>
            <person name="Ficko-Blean E."/>
            <person name="Wheeler G.L."/>
            <person name="Lohr M."/>
            <person name="Goodson H.V."/>
            <person name="Jenkins J.W."/>
            <person name="Blaby-Haas C.E."/>
            <person name="Helliwell K.E."/>
            <person name="Chan C."/>
            <person name="Marriage T."/>
            <person name="Bhattacharya D."/>
            <person name="Klein A.S."/>
            <person name="Badis Y."/>
            <person name="Brodie J."/>
            <person name="Cao Y."/>
            <person name="Collen J."/>
            <person name="Dittami S.M."/>
            <person name="Gachon C.M."/>
            <person name="Green B.R."/>
            <person name="Karpowicz S."/>
            <person name="Kim J.W."/>
            <person name="Kudahl U."/>
            <person name="Lin S."/>
            <person name="Michel G."/>
            <person name="Mittag M."/>
            <person name="Olson B.J."/>
            <person name="Pangilinan J."/>
            <person name="Peng Y."/>
            <person name="Qiu H."/>
            <person name="Shu S."/>
            <person name="Singer J.T."/>
            <person name="Smith A.G."/>
            <person name="Sprecher B.N."/>
            <person name="Wagner V."/>
            <person name="Wang W."/>
            <person name="Wang Z.-Y."/>
            <person name="Yan J."/>
            <person name="Yarish C."/>
            <person name="Zoeuner-Riek S."/>
            <person name="Zhuang Y."/>
            <person name="Zou Y."/>
            <person name="Lindquist E.A."/>
            <person name="Grimwood J."/>
            <person name="Barry K."/>
            <person name="Rokhsar D.S."/>
            <person name="Schmutz J."/>
            <person name="Stiller J.W."/>
            <person name="Grossman A.R."/>
            <person name="Prochnik S.E."/>
        </authorList>
    </citation>
    <scope>NUCLEOTIDE SEQUENCE [LARGE SCALE GENOMIC DNA]</scope>
    <source>
        <strain evidence="1">4086291</strain>
    </source>
</reference>
<evidence type="ECO:0000313" key="1">
    <source>
        <dbReference type="EMBL" id="OSX68450.1"/>
    </source>
</evidence>
<keyword evidence="2" id="KW-1185">Reference proteome</keyword>
<dbReference type="AlphaFoldDB" id="A0A1X6NIT1"/>
<name>A0A1X6NIT1_PORUM</name>
<organism evidence="1 2">
    <name type="scientific">Porphyra umbilicalis</name>
    <name type="common">Purple laver</name>
    <name type="synonym">Red alga</name>
    <dbReference type="NCBI Taxonomy" id="2786"/>
    <lineage>
        <taxon>Eukaryota</taxon>
        <taxon>Rhodophyta</taxon>
        <taxon>Bangiophyceae</taxon>
        <taxon>Bangiales</taxon>
        <taxon>Bangiaceae</taxon>
        <taxon>Porphyra</taxon>
    </lineage>
</organism>
<gene>
    <name evidence="1" type="ORF">BU14_2781s0001</name>
</gene>
<dbReference type="Proteomes" id="UP000218209">
    <property type="component" value="Unassembled WGS sequence"/>
</dbReference>
<dbReference type="EMBL" id="KV920535">
    <property type="protein sequence ID" value="OSX68450.1"/>
    <property type="molecule type" value="Genomic_DNA"/>
</dbReference>
<sequence length="52" mass="5246">MGGVGGCPPAARCARAALKGGVFAGACRGHRLQQQQHDEAAPCGPLRTALCE</sequence>
<protein>
    <submittedName>
        <fullName evidence="1">Uncharacterized protein</fullName>
    </submittedName>
</protein>